<evidence type="ECO:0000313" key="2">
    <source>
        <dbReference type="EMBL" id="KRG73522.1"/>
    </source>
</evidence>
<protein>
    <submittedName>
        <fullName evidence="2">Uncharacterized protein</fullName>
    </submittedName>
</protein>
<comment type="caution">
    <text evidence="2">The sequence shown here is derived from an EMBL/GenBank/DDBJ whole genome shotgun (WGS) entry which is preliminary data.</text>
</comment>
<feature type="compositionally biased region" description="Basic and acidic residues" evidence="1">
    <location>
        <begin position="28"/>
        <end position="37"/>
    </location>
</feature>
<name>A0A0R0D4B7_9GAMM</name>
<sequence>MHIECQGTRLTVAGLPDQGNDAPPQTRLDIEKDGQRRTLDKPAEMTDYTAVGLACVQDKDNTPYFVVQYGELPYGCQFCEWFYLYDADGKQLTHSNPPLHGQAPSQEPNNDEYEQWLAKLGVTHPEVTYFKP</sequence>
<dbReference type="RefSeq" id="WP_057508501.1">
    <property type="nucleotide sequence ID" value="NZ_LDJK01000043.1"/>
</dbReference>
<dbReference type="PATRIC" id="fig|517011.3.peg.1732"/>
<proteinExistence type="predicted"/>
<evidence type="ECO:0000256" key="1">
    <source>
        <dbReference type="SAM" id="MobiDB-lite"/>
    </source>
</evidence>
<organism evidence="2 3">
    <name type="scientific">Stenotrophomonas chelatiphaga</name>
    <dbReference type="NCBI Taxonomy" id="517011"/>
    <lineage>
        <taxon>Bacteria</taxon>
        <taxon>Pseudomonadati</taxon>
        <taxon>Pseudomonadota</taxon>
        <taxon>Gammaproteobacteria</taxon>
        <taxon>Lysobacterales</taxon>
        <taxon>Lysobacteraceae</taxon>
        <taxon>Stenotrophomonas</taxon>
    </lineage>
</organism>
<reference evidence="2 3" key="1">
    <citation type="submission" date="2015-05" db="EMBL/GenBank/DDBJ databases">
        <title>Genome sequencing and analysis of members of genus Stenotrophomonas.</title>
        <authorList>
            <person name="Patil P.P."/>
            <person name="Midha S."/>
            <person name="Patil P.B."/>
        </authorList>
    </citation>
    <scope>NUCLEOTIDE SEQUENCE [LARGE SCALE GENOMIC DNA]</scope>
    <source>
        <strain evidence="2 3">DSM 21508</strain>
    </source>
</reference>
<feature type="region of interest" description="Disordered" evidence="1">
    <location>
        <begin position="13"/>
        <end position="37"/>
    </location>
</feature>
<dbReference type="EMBL" id="LDJK01000043">
    <property type="protein sequence ID" value="KRG73522.1"/>
    <property type="molecule type" value="Genomic_DNA"/>
</dbReference>
<accession>A0A0R0D4B7</accession>
<evidence type="ECO:0000313" key="3">
    <source>
        <dbReference type="Proteomes" id="UP000051386"/>
    </source>
</evidence>
<gene>
    <name evidence="2" type="ORF">ABB28_10115</name>
</gene>
<dbReference type="AlphaFoldDB" id="A0A0R0D4B7"/>
<keyword evidence="3" id="KW-1185">Reference proteome</keyword>
<dbReference type="Proteomes" id="UP000051386">
    <property type="component" value="Unassembled WGS sequence"/>
</dbReference>